<feature type="transmembrane region" description="Helical" evidence="6">
    <location>
        <begin position="6"/>
        <end position="27"/>
    </location>
</feature>
<evidence type="ECO:0000256" key="2">
    <source>
        <dbReference type="ARBA" id="ARBA00022475"/>
    </source>
</evidence>
<dbReference type="GO" id="GO:0015171">
    <property type="term" value="F:amino acid transmembrane transporter activity"/>
    <property type="evidence" value="ECO:0007669"/>
    <property type="project" value="TreeGrafter"/>
</dbReference>
<dbReference type="AlphaFoldDB" id="A0A1G8N2S3"/>
<proteinExistence type="predicted"/>
<keyword evidence="3 6" id="KW-0812">Transmembrane</keyword>
<dbReference type="GO" id="GO:0005886">
    <property type="term" value="C:plasma membrane"/>
    <property type="evidence" value="ECO:0007669"/>
    <property type="project" value="UniProtKB-SubCell"/>
</dbReference>
<dbReference type="Proteomes" id="UP000199050">
    <property type="component" value="Unassembled WGS sequence"/>
</dbReference>
<reference evidence="8" key="1">
    <citation type="submission" date="2016-10" db="EMBL/GenBank/DDBJ databases">
        <authorList>
            <person name="Varghese N."/>
            <person name="Submissions S."/>
        </authorList>
    </citation>
    <scope>NUCLEOTIDE SEQUENCE [LARGE SCALE GENOMIC DNA]</scope>
    <source>
        <strain evidence="8">CGMCC 1.11012</strain>
    </source>
</reference>
<dbReference type="PANTHER" id="PTHR30086">
    <property type="entry name" value="ARGININE EXPORTER PROTEIN ARGO"/>
    <property type="match status" value="1"/>
</dbReference>
<dbReference type="EMBL" id="FNDX01000008">
    <property type="protein sequence ID" value="SDI74498.1"/>
    <property type="molecule type" value="Genomic_DNA"/>
</dbReference>
<feature type="transmembrane region" description="Helical" evidence="6">
    <location>
        <begin position="39"/>
        <end position="64"/>
    </location>
</feature>
<evidence type="ECO:0000256" key="4">
    <source>
        <dbReference type="ARBA" id="ARBA00022989"/>
    </source>
</evidence>
<feature type="transmembrane region" description="Helical" evidence="6">
    <location>
        <begin position="109"/>
        <end position="131"/>
    </location>
</feature>
<organism evidence="7 8">
    <name type="scientific">Paenibacillus typhae</name>
    <dbReference type="NCBI Taxonomy" id="1174501"/>
    <lineage>
        <taxon>Bacteria</taxon>
        <taxon>Bacillati</taxon>
        <taxon>Bacillota</taxon>
        <taxon>Bacilli</taxon>
        <taxon>Bacillales</taxon>
        <taxon>Paenibacillaceae</taxon>
        <taxon>Paenibacillus</taxon>
    </lineage>
</organism>
<dbReference type="PANTHER" id="PTHR30086:SF20">
    <property type="entry name" value="ARGININE EXPORTER PROTEIN ARGO-RELATED"/>
    <property type="match status" value="1"/>
</dbReference>
<comment type="subcellular location">
    <subcellularLocation>
        <location evidence="1">Cell membrane</location>
        <topology evidence="1">Multi-pass membrane protein</topology>
    </subcellularLocation>
</comment>
<feature type="transmembrane region" description="Helical" evidence="6">
    <location>
        <begin position="179"/>
        <end position="200"/>
    </location>
</feature>
<keyword evidence="8" id="KW-1185">Reference proteome</keyword>
<evidence type="ECO:0000256" key="6">
    <source>
        <dbReference type="SAM" id="Phobius"/>
    </source>
</evidence>
<protein>
    <submittedName>
        <fullName evidence="7">L-lysine exporter family protein LysE/ArgO</fullName>
    </submittedName>
</protein>
<keyword evidence="4 6" id="KW-1133">Transmembrane helix</keyword>
<evidence type="ECO:0000313" key="7">
    <source>
        <dbReference type="EMBL" id="SDI74498.1"/>
    </source>
</evidence>
<evidence type="ECO:0000256" key="1">
    <source>
        <dbReference type="ARBA" id="ARBA00004651"/>
    </source>
</evidence>
<feature type="transmembrane region" description="Helical" evidence="6">
    <location>
        <begin position="70"/>
        <end position="88"/>
    </location>
</feature>
<sequence>MTEAIVHGMILAFGLILPLGVQNIFVFNQGALHSRFRSVLPVVVTAALCDTLLIAAAVGGVSLLLLTLDWLTPVVYGAGVLFLGYMGWQIWSAAPASGEVKQLSTRGQVGYALSVSLLNPHALLDTVGVIGTGSLGYEGAERWGFAAATAAVSWLWFLGLAGAGRILGRADTSGKAIRLLNRGSALLIWAMAVYMGLQLWRSFQA</sequence>
<feature type="transmembrane region" description="Helical" evidence="6">
    <location>
        <begin position="143"/>
        <end position="167"/>
    </location>
</feature>
<evidence type="ECO:0000313" key="8">
    <source>
        <dbReference type="Proteomes" id="UP000199050"/>
    </source>
</evidence>
<keyword evidence="2" id="KW-1003">Cell membrane</keyword>
<evidence type="ECO:0000256" key="5">
    <source>
        <dbReference type="ARBA" id="ARBA00023136"/>
    </source>
</evidence>
<dbReference type="RefSeq" id="WP_090713863.1">
    <property type="nucleotide sequence ID" value="NZ_CBCSKY010000006.1"/>
</dbReference>
<keyword evidence="5 6" id="KW-0472">Membrane</keyword>
<evidence type="ECO:0000256" key="3">
    <source>
        <dbReference type="ARBA" id="ARBA00022692"/>
    </source>
</evidence>
<accession>A0A1G8N2S3</accession>
<dbReference type="InterPro" id="IPR001123">
    <property type="entry name" value="LeuE-type"/>
</dbReference>
<gene>
    <name evidence="7" type="ORF">SAMN05216192_10822</name>
</gene>
<dbReference type="Pfam" id="PF01810">
    <property type="entry name" value="LysE"/>
    <property type="match status" value="1"/>
</dbReference>
<dbReference type="OrthoDB" id="5638726at2"/>
<name>A0A1G8N2S3_9BACL</name>